<dbReference type="SUPFAM" id="SSF51445">
    <property type="entry name" value="(Trans)glycosidases"/>
    <property type="match status" value="1"/>
</dbReference>
<dbReference type="SUPFAM" id="SSF49785">
    <property type="entry name" value="Galactose-binding domain-like"/>
    <property type="match status" value="1"/>
</dbReference>
<dbReference type="InterPro" id="IPR001944">
    <property type="entry name" value="Glycoside_Hdrlase_35"/>
</dbReference>
<keyword evidence="5 7" id="KW-0326">Glycosidase</keyword>
<keyword evidence="9" id="KW-0732">Signal</keyword>
<keyword evidence="4 7" id="KW-0378">Hydrolase</keyword>
<dbReference type="Pfam" id="PF01301">
    <property type="entry name" value="Glyco_hydro_35"/>
    <property type="match status" value="1"/>
</dbReference>
<accession>A0AAW1RMZ7</accession>
<dbReference type="PANTHER" id="PTHR23421">
    <property type="entry name" value="BETA-GALACTOSIDASE RELATED"/>
    <property type="match status" value="1"/>
</dbReference>
<evidence type="ECO:0000259" key="10">
    <source>
        <dbReference type="Pfam" id="PF01301"/>
    </source>
</evidence>
<organism evidence="13 14">
    <name type="scientific">Apatococcus lobatus</name>
    <dbReference type="NCBI Taxonomy" id="904363"/>
    <lineage>
        <taxon>Eukaryota</taxon>
        <taxon>Viridiplantae</taxon>
        <taxon>Chlorophyta</taxon>
        <taxon>core chlorophytes</taxon>
        <taxon>Trebouxiophyceae</taxon>
        <taxon>Chlorellales</taxon>
        <taxon>Chlorellaceae</taxon>
        <taxon>Apatococcus</taxon>
    </lineage>
</organism>
<dbReference type="InterPro" id="IPR017853">
    <property type="entry name" value="GH"/>
</dbReference>
<dbReference type="InterPro" id="IPR048912">
    <property type="entry name" value="BetaGal1-like_ABD1"/>
</dbReference>
<dbReference type="InterPro" id="IPR026283">
    <property type="entry name" value="B-gal_1-like"/>
</dbReference>
<comment type="caution">
    <text evidence="13">The sequence shown here is derived from an EMBL/GenBank/DDBJ whole genome shotgun (WGS) entry which is preliminary data.</text>
</comment>
<comment type="catalytic activity">
    <reaction evidence="1 7">
        <text>Hydrolysis of terminal non-reducing beta-D-galactose residues in beta-D-galactosides.</text>
        <dbReference type="EC" id="3.2.1.23"/>
    </reaction>
</comment>
<dbReference type="EC" id="3.2.1.23" evidence="3 7"/>
<evidence type="ECO:0000259" key="12">
    <source>
        <dbReference type="Pfam" id="PF21467"/>
    </source>
</evidence>
<dbReference type="Pfam" id="PF21467">
    <property type="entry name" value="BetaGal_gal-bd"/>
    <property type="match status" value="1"/>
</dbReference>
<protein>
    <recommendedName>
        <fullName evidence="3 7">Beta-galactosidase</fullName>
        <ecNumber evidence="3 7">3.2.1.23</ecNumber>
    </recommendedName>
</protein>
<evidence type="ECO:0000256" key="1">
    <source>
        <dbReference type="ARBA" id="ARBA00001412"/>
    </source>
</evidence>
<dbReference type="FunFam" id="3.20.20.80:FF:000115">
    <property type="entry name" value="Beta-galactosidase"/>
    <property type="match status" value="1"/>
</dbReference>
<dbReference type="Gene3D" id="2.60.120.260">
    <property type="entry name" value="Galactose-binding domain-like"/>
    <property type="match status" value="2"/>
</dbReference>
<evidence type="ECO:0000256" key="3">
    <source>
        <dbReference type="ARBA" id="ARBA00012756"/>
    </source>
</evidence>
<keyword evidence="14" id="KW-1185">Reference proteome</keyword>
<dbReference type="PRINTS" id="PR00742">
    <property type="entry name" value="GLHYDRLASE35"/>
</dbReference>
<dbReference type="Proteomes" id="UP001438707">
    <property type="component" value="Unassembled WGS sequence"/>
</dbReference>
<dbReference type="PIRSF" id="PIRSF006336">
    <property type="entry name" value="B-gal"/>
    <property type="match status" value="1"/>
</dbReference>
<proteinExistence type="inferred from homology"/>
<evidence type="ECO:0000256" key="6">
    <source>
        <dbReference type="PIRSR" id="PIRSR006336-1"/>
    </source>
</evidence>
<evidence type="ECO:0000256" key="8">
    <source>
        <dbReference type="RuleBase" id="RU003679"/>
    </source>
</evidence>
<dbReference type="InterPro" id="IPR031330">
    <property type="entry name" value="Gly_Hdrlase_35_cat"/>
</dbReference>
<dbReference type="PROSITE" id="PS51257">
    <property type="entry name" value="PROKAR_LIPOPROTEIN"/>
    <property type="match status" value="1"/>
</dbReference>
<dbReference type="GO" id="GO:0004565">
    <property type="term" value="F:beta-galactosidase activity"/>
    <property type="evidence" value="ECO:0007669"/>
    <property type="project" value="UniProtKB-EC"/>
</dbReference>
<evidence type="ECO:0000259" key="11">
    <source>
        <dbReference type="Pfam" id="PF21317"/>
    </source>
</evidence>
<feature type="active site" description="Proton donor" evidence="6">
    <location>
        <position position="184"/>
    </location>
</feature>
<evidence type="ECO:0000256" key="2">
    <source>
        <dbReference type="ARBA" id="ARBA00009809"/>
    </source>
</evidence>
<dbReference type="GO" id="GO:0005975">
    <property type="term" value="P:carbohydrate metabolic process"/>
    <property type="evidence" value="ECO:0007669"/>
    <property type="project" value="InterPro"/>
</dbReference>
<reference evidence="13 14" key="1">
    <citation type="journal article" date="2024" name="Nat. Commun.">
        <title>Phylogenomics reveals the evolutionary origins of lichenization in chlorophyte algae.</title>
        <authorList>
            <person name="Puginier C."/>
            <person name="Libourel C."/>
            <person name="Otte J."/>
            <person name="Skaloud P."/>
            <person name="Haon M."/>
            <person name="Grisel S."/>
            <person name="Petersen M."/>
            <person name="Berrin J.G."/>
            <person name="Delaux P.M."/>
            <person name="Dal Grande F."/>
            <person name="Keller J."/>
        </authorList>
    </citation>
    <scope>NUCLEOTIDE SEQUENCE [LARGE SCALE GENOMIC DNA]</scope>
    <source>
        <strain evidence="13 14">SAG 2145</strain>
    </source>
</reference>
<evidence type="ECO:0000313" key="14">
    <source>
        <dbReference type="Proteomes" id="UP001438707"/>
    </source>
</evidence>
<dbReference type="InterPro" id="IPR008979">
    <property type="entry name" value="Galactose-bd-like_sf"/>
</dbReference>
<feature type="domain" description="Glycoside hydrolase 35 catalytic" evidence="10">
    <location>
        <begin position="32"/>
        <end position="348"/>
    </location>
</feature>
<feature type="signal peptide" evidence="9">
    <location>
        <begin position="1"/>
        <end position="22"/>
    </location>
</feature>
<sequence>MPSRLSLATCIVFGLQATFASCGEFTIANDRFIKDGEVLQIISGSVHYHRIHPAYWEDRLERVKALGFNTIELYVAWNIHEPYPYKYVWTGIADLERYLKLIQKLGMNVLLRPGPYICAEWDFGGFPWWLASPAVAGGGTMQLRQNDTQYLFHVDRWFRRMLPIVAPYMYHRGGPILMAQIENEYGFVGGDLQYVRHLVNLAQGILGKEAILYTTDPPPVVQKGSLPGDEVFTVVDFGPGWYNLDQAFGAQKSMNLPGKSPALCAEFYPGWLVHWGEKMANTSAEVLTDYTMRILQYNNNSGSVSFYMLHGGTNFGFTAGANVNGDTFLPDLSSYDYDTLISEAGATGQPGTDGPNKYKMIREAVQKHTGVEPPEMLPEPVGKAYGKVEFRLAAPLIATLPYTHGGDGIPTKHPEPMEHYDMGHGLIIYRTTLGAGQMSANSELNFGKPPHDIATILANGNRVGILSRNLGPAVTLDFVPPANGEVVLDVIVEELGRDNGGQAWDLKGLMSGNITLDGMPLNDWRVFPYEVAGLPEDNVGDMSRPNRLLEQLLQNEDFAVDRSNPVPMAHGPTIYVGLWEIDIDSDDVQPNGHLPDTWLDNRGWGRGMTIINGFNLGYYWPIVGPQMTQYVPGPVLKNGTNLVAIIEFDHAPSDITAVFTDTPNFYGPDKPANAAESLGFVRRSGSAAKWDKAHQLGQQLRSVTAGPAQTPKAVHQS</sequence>
<evidence type="ECO:0000256" key="7">
    <source>
        <dbReference type="RuleBase" id="RU000675"/>
    </source>
</evidence>
<dbReference type="Pfam" id="PF21317">
    <property type="entry name" value="BetaGal_ABD_1"/>
    <property type="match status" value="1"/>
</dbReference>
<dbReference type="InterPro" id="IPR019801">
    <property type="entry name" value="Glyco_hydro_35_CS"/>
</dbReference>
<feature type="domain" description="Beta-galactosidase galactose-binding" evidence="12">
    <location>
        <begin position="585"/>
        <end position="641"/>
    </location>
</feature>
<gene>
    <name evidence="13" type="ORF">WJX74_003951</name>
</gene>
<evidence type="ECO:0000256" key="9">
    <source>
        <dbReference type="SAM" id="SignalP"/>
    </source>
</evidence>
<dbReference type="Gene3D" id="3.20.20.80">
    <property type="entry name" value="Glycosidases"/>
    <property type="match status" value="1"/>
</dbReference>
<name>A0AAW1RMZ7_9CHLO</name>
<feature type="active site" description="Nucleophile" evidence="6">
    <location>
        <position position="266"/>
    </location>
</feature>
<dbReference type="EMBL" id="JALJOS010000009">
    <property type="protein sequence ID" value="KAK9834536.1"/>
    <property type="molecule type" value="Genomic_DNA"/>
</dbReference>
<feature type="chain" id="PRO_5043766286" description="Beta-galactosidase" evidence="9">
    <location>
        <begin position="23"/>
        <end position="717"/>
    </location>
</feature>
<evidence type="ECO:0000313" key="13">
    <source>
        <dbReference type="EMBL" id="KAK9834536.1"/>
    </source>
</evidence>
<dbReference type="PROSITE" id="PS01182">
    <property type="entry name" value="GLYCOSYL_HYDROL_F35"/>
    <property type="match status" value="1"/>
</dbReference>
<comment type="similarity">
    <text evidence="2 8">Belongs to the glycosyl hydrolase 35 family.</text>
</comment>
<dbReference type="AlphaFoldDB" id="A0AAW1RMZ7"/>
<feature type="domain" description="Beta-galactosidase 1-like first all-beta" evidence="11">
    <location>
        <begin position="414"/>
        <end position="529"/>
    </location>
</feature>
<dbReference type="InterPro" id="IPR048913">
    <property type="entry name" value="BetaGal_gal-bd"/>
</dbReference>
<evidence type="ECO:0000256" key="4">
    <source>
        <dbReference type="ARBA" id="ARBA00022801"/>
    </source>
</evidence>
<evidence type="ECO:0000256" key="5">
    <source>
        <dbReference type="ARBA" id="ARBA00023295"/>
    </source>
</evidence>